<dbReference type="GO" id="GO:0008270">
    <property type="term" value="F:zinc ion binding"/>
    <property type="evidence" value="ECO:0007669"/>
    <property type="project" value="UniProtKB-KW"/>
</dbReference>
<dbReference type="PROSITE" id="PS01359">
    <property type="entry name" value="ZF_PHD_1"/>
    <property type="match status" value="1"/>
</dbReference>
<feature type="domain" description="PHD-type" evidence="5">
    <location>
        <begin position="36"/>
        <end position="85"/>
    </location>
</feature>
<dbReference type="InterPro" id="IPR019786">
    <property type="entry name" value="Zinc_finger_PHD-type_CS"/>
</dbReference>
<dbReference type="Gene3D" id="3.30.40.10">
    <property type="entry name" value="Zinc/RING finger domain, C3HC4 (zinc finger)"/>
    <property type="match status" value="2"/>
</dbReference>
<dbReference type="PANTHER" id="PTHR13793">
    <property type="entry name" value="PHD FINGER PROTEINS"/>
    <property type="match status" value="1"/>
</dbReference>
<dbReference type="InterPro" id="IPR013083">
    <property type="entry name" value="Znf_RING/FYVE/PHD"/>
</dbReference>
<dbReference type="PROSITE" id="PS50016">
    <property type="entry name" value="ZF_PHD_2"/>
    <property type="match status" value="1"/>
</dbReference>
<protein>
    <submittedName>
        <fullName evidence="7">Uncharacterized protein</fullName>
    </submittedName>
</protein>
<dbReference type="AlphaFoldDB" id="A0A2P2MIL6"/>
<accession>A0A2P2MIL6</accession>
<dbReference type="SMART" id="SM00249">
    <property type="entry name" value="PHD"/>
    <property type="match status" value="2"/>
</dbReference>
<dbReference type="GO" id="GO:0005634">
    <property type="term" value="C:nucleus"/>
    <property type="evidence" value="ECO:0007669"/>
    <property type="project" value="UniProtKB-ARBA"/>
</dbReference>
<evidence type="ECO:0000256" key="3">
    <source>
        <dbReference type="ARBA" id="ARBA00022833"/>
    </source>
</evidence>
<dbReference type="SUPFAM" id="SSF57903">
    <property type="entry name" value="FYVE/PHD zinc finger"/>
    <property type="match status" value="1"/>
</dbReference>
<dbReference type="PANTHER" id="PTHR13793:SF107">
    <property type="entry name" value="BROMODOMAIN-CONTAINING PROTEIN HOMOLOG"/>
    <property type="match status" value="1"/>
</dbReference>
<keyword evidence="1" id="KW-0479">Metal-binding</keyword>
<evidence type="ECO:0000259" key="6">
    <source>
        <dbReference type="PROSITE" id="PS51805"/>
    </source>
</evidence>
<dbReference type="InterPro" id="IPR001965">
    <property type="entry name" value="Znf_PHD"/>
</dbReference>
<evidence type="ECO:0000256" key="1">
    <source>
        <dbReference type="ARBA" id="ARBA00022723"/>
    </source>
</evidence>
<dbReference type="InterPro" id="IPR019787">
    <property type="entry name" value="Znf_PHD-finger"/>
</dbReference>
<keyword evidence="3" id="KW-0862">Zinc</keyword>
<dbReference type="Pfam" id="PF13832">
    <property type="entry name" value="zf-HC5HC2H_2"/>
    <property type="match status" value="1"/>
</dbReference>
<evidence type="ECO:0000256" key="2">
    <source>
        <dbReference type="ARBA" id="ARBA00022771"/>
    </source>
</evidence>
<organism evidence="7">
    <name type="scientific">Rhizophora mucronata</name>
    <name type="common">Asiatic mangrove</name>
    <dbReference type="NCBI Taxonomy" id="61149"/>
    <lineage>
        <taxon>Eukaryota</taxon>
        <taxon>Viridiplantae</taxon>
        <taxon>Streptophyta</taxon>
        <taxon>Embryophyta</taxon>
        <taxon>Tracheophyta</taxon>
        <taxon>Spermatophyta</taxon>
        <taxon>Magnoliopsida</taxon>
        <taxon>eudicotyledons</taxon>
        <taxon>Gunneridae</taxon>
        <taxon>Pentapetalae</taxon>
        <taxon>rosids</taxon>
        <taxon>fabids</taxon>
        <taxon>Malpighiales</taxon>
        <taxon>Rhizophoraceae</taxon>
        <taxon>Rhizophora</taxon>
    </lineage>
</organism>
<evidence type="ECO:0000259" key="5">
    <source>
        <dbReference type="PROSITE" id="PS50016"/>
    </source>
</evidence>
<reference evidence="7" key="1">
    <citation type="submission" date="2018-02" db="EMBL/GenBank/DDBJ databases">
        <title>Rhizophora mucronata_Transcriptome.</title>
        <authorList>
            <person name="Meera S.P."/>
            <person name="Sreeshan A."/>
            <person name="Augustine A."/>
        </authorList>
    </citation>
    <scope>NUCLEOTIDE SEQUENCE</scope>
    <source>
        <tissue evidence="7">Leaf</tissue>
    </source>
</reference>
<dbReference type="CDD" id="cd15571">
    <property type="entry name" value="ePHD"/>
    <property type="match status" value="1"/>
</dbReference>
<dbReference type="InterPro" id="IPR011011">
    <property type="entry name" value="Znf_FYVE_PHD"/>
</dbReference>
<proteinExistence type="predicted"/>
<sequence>MLCPKETPPRVAVLKVSSGKYSDFVQSISDASTDHPRSCDICRRSETIMNPILVCCSCKVSVHLDCYRSVKESTGPWYCELCEEVMSSKCSGAPSVNFWEKPYFVAECGVCGGATGAFRKSGDGRWVHAFCAEWVFEPSFRRGQVNPIEGMETIRQGSDICCVCHHQHGVCIKCIHGHCQTTFHPSCARSTGFYMNVKTINGKLQHKAYCEKHSLEQKEKAETIKHGVEEIQRIRQIRVELERLRLLCERIIKREKLKRDLVLCSHNILAYKRDHVARTLLLHSAFFHPDVSSESATTSIKGNTNGYKSYSDAFQRPDDTTVDSTLSVKNQVEVNVSMDTDQKTDDSSRSQHLFAQKRLESLSFGGKKILQGPFLASRSLVGDTEWSSNSRKTFEKKLVMTSDQASLKNLQLPKGYFYIPIDCLPKEKEIDQGKCTGGPLENGR</sequence>
<dbReference type="InterPro" id="IPR034732">
    <property type="entry name" value="EPHD"/>
</dbReference>
<dbReference type="InterPro" id="IPR050701">
    <property type="entry name" value="Histone_Mod_Regulator"/>
</dbReference>
<name>A0A2P2MIL6_RHIMU</name>
<dbReference type="Pfam" id="PF13831">
    <property type="entry name" value="PHD_2"/>
    <property type="match status" value="1"/>
</dbReference>
<keyword evidence="2 4" id="KW-0863">Zinc-finger</keyword>
<feature type="domain" description="PHD-type" evidence="6">
    <location>
        <begin position="105"/>
        <end position="214"/>
    </location>
</feature>
<evidence type="ECO:0000313" key="7">
    <source>
        <dbReference type="EMBL" id="MBX30083.1"/>
    </source>
</evidence>
<dbReference type="PROSITE" id="PS51805">
    <property type="entry name" value="EPHD"/>
    <property type="match status" value="1"/>
</dbReference>
<dbReference type="EMBL" id="GGEC01049599">
    <property type="protein sequence ID" value="MBX30083.1"/>
    <property type="molecule type" value="Transcribed_RNA"/>
</dbReference>
<dbReference type="GO" id="GO:0006357">
    <property type="term" value="P:regulation of transcription by RNA polymerase II"/>
    <property type="evidence" value="ECO:0007669"/>
    <property type="project" value="TreeGrafter"/>
</dbReference>
<evidence type="ECO:0000256" key="4">
    <source>
        <dbReference type="PROSITE-ProRule" id="PRU00146"/>
    </source>
</evidence>